<feature type="compositionally biased region" description="Basic and acidic residues" evidence="1">
    <location>
        <begin position="31"/>
        <end position="49"/>
    </location>
</feature>
<evidence type="ECO:0000313" key="2">
    <source>
        <dbReference type="EMBL" id="XDJ15169.1"/>
    </source>
</evidence>
<feature type="region of interest" description="Disordered" evidence="1">
    <location>
        <begin position="1"/>
        <end position="71"/>
    </location>
</feature>
<accession>A0AB39CE77</accession>
<protein>
    <submittedName>
        <fullName evidence="2">Metallopeptidase</fullName>
    </submittedName>
</protein>
<organism evidence="2">
    <name type="scientific">Pseudomonas phage HRDY3</name>
    <dbReference type="NCBI Taxonomy" id="3236930"/>
    <lineage>
        <taxon>Viruses</taxon>
    </lineage>
</organism>
<evidence type="ECO:0000256" key="1">
    <source>
        <dbReference type="SAM" id="MobiDB-lite"/>
    </source>
</evidence>
<reference evidence="2" key="1">
    <citation type="submission" date="2024-07" db="EMBL/GenBank/DDBJ databases">
        <authorList>
            <person name="Bringhurst R.M."/>
            <person name="Homer T.E."/>
        </authorList>
    </citation>
    <scope>NUCLEOTIDE SEQUENCE</scope>
</reference>
<dbReference type="EMBL" id="PQ015379">
    <property type="protein sequence ID" value="XDJ15169.1"/>
    <property type="molecule type" value="Genomic_DNA"/>
</dbReference>
<name>A0AB39CE77_9VIRU</name>
<proteinExistence type="predicted"/>
<sequence length="403" mass="45477">MSDEPKKKKKKKKGLMKSESLDLKPKKKKKSSEEQETGLKKKKPKDYGRDVSGTLEGDGKKKKKKDLAEKPAEPVRELLPVEQDDYIIVKVGKKNELAFAHSPKRNTAYIERTMNTDAPVTFEYDGNTLIANLGKDPLPGKVHGVDIQPHYGTIDTPMGPMHMYRKLNDAEKDAIRIAQKKIVKKFESLGLEKLFPFTSLEVHNPRGRWAGMYQVSFKSGEAVDKVKLFAKILDDQIYNQYVFAHECGHGIWYRYVPERIRALWLEQYNAMTAVTKAKKSELADQCQSLIASSLSIRDFQRDLEGDELAMFKEALGYLKKVHKMSPEDVNVLLNQNSKVLAEIWPTSASISNADSLAALHGPYAAVSVQEMFAEIFAAHIKGDHVGKTLTKLLEKTLKVARSE</sequence>